<evidence type="ECO:0000313" key="1">
    <source>
        <dbReference type="EMBL" id="MBP1990563.1"/>
    </source>
</evidence>
<dbReference type="EMBL" id="JAGGLB010000005">
    <property type="protein sequence ID" value="MBP1990563.1"/>
    <property type="molecule type" value="Genomic_DNA"/>
</dbReference>
<comment type="caution">
    <text evidence="1">The sequence shown here is derived from an EMBL/GenBank/DDBJ whole genome shotgun (WGS) entry which is preliminary data.</text>
</comment>
<gene>
    <name evidence="1" type="ORF">J2Z66_002169</name>
</gene>
<evidence type="ECO:0008006" key="3">
    <source>
        <dbReference type="Google" id="ProtNLM"/>
    </source>
</evidence>
<name>A0ABS4ISL3_9BACL</name>
<evidence type="ECO:0000313" key="2">
    <source>
        <dbReference type="Proteomes" id="UP001519287"/>
    </source>
</evidence>
<protein>
    <recommendedName>
        <fullName evidence="3">Lipoprotein</fullName>
    </recommendedName>
</protein>
<proteinExistence type="predicted"/>
<dbReference type="RefSeq" id="WP_209971324.1">
    <property type="nucleotide sequence ID" value="NZ_JAGGLB010000005.1"/>
</dbReference>
<accession>A0ABS4ISL3</accession>
<organism evidence="1 2">
    <name type="scientific">Paenibacillus eucommiae</name>
    <dbReference type="NCBI Taxonomy" id="1355755"/>
    <lineage>
        <taxon>Bacteria</taxon>
        <taxon>Bacillati</taxon>
        <taxon>Bacillota</taxon>
        <taxon>Bacilli</taxon>
        <taxon>Bacillales</taxon>
        <taxon>Paenibacillaceae</taxon>
        <taxon>Paenibacillus</taxon>
    </lineage>
</organism>
<dbReference type="PROSITE" id="PS51257">
    <property type="entry name" value="PROKAR_LIPOPROTEIN"/>
    <property type="match status" value="1"/>
</dbReference>
<dbReference type="Proteomes" id="UP001519287">
    <property type="component" value="Unassembled WGS sequence"/>
</dbReference>
<sequence length="181" mass="20517">MKNKLIFILLIMLIVITGCAKKEGYSSPEEALNNSGVSFKGLLTKVELPNAALTFYLTEDPNMPIGTGFIREKKDRWQWITGSSLQQMADEPVTYNWVNLDKMRVEGKGYHMFWGVINQQDIEKIYITYKNNWNLDGNATILDTGLGYRIWYVISNEYHGTVPGVDITGYSGAGTVVYTNR</sequence>
<keyword evidence="2" id="KW-1185">Reference proteome</keyword>
<reference evidence="1 2" key="1">
    <citation type="submission" date="2021-03" db="EMBL/GenBank/DDBJ databases">
        <title>Genomic Encyclopedia of Type Strains, Phase IV (KMG-IV): sequencing the most valuable type-strain genomes for metagenomic binning, comparative biology and taxonomic classification.</title>
        <authorList>
            <person name="Goeker M."/>
        </authorList>
    </citation>
    <scope>NUCLEOTIDE SEQUENCE [LARGE SCALE GENOMIC DNA]</scope>
    <source>
        <strain evidence="1 2">DSM 26048</strain>
    </source>
</reference>